<gene>
    <name evidence="1" type="ORF">GCM10022216_28490</name>
</gene>
<keyword evidence="2" id="KW-1185">Reference proteome</keyword>
<evidence type="ECO:0000313" key="2">
    <source>
        <dbReference type="Proteomes" id="UP001500101"/>
    </source>
</evidence>
<sequence length="78" mass="8694">MGNINPPGEINGGNCPDRFKGKKPIKHEYNGILGISSQVGIGNITYMQYHHNGTDQTDVKQDLIDCLVMIPKYEFEEA</sequence>
<comment type="caution">
    <text evidence="1">The sequence shown here is derived from an EMBL/GenBank/DDBJ whole genome shotgun (WGS) entry which is preliminary data.</text>
</comment>
<organism evidence="1 2">
    <name type="scientific">Sphingobacterium kyonggiense</name>
    <dbReference type="NCBI Taxonomy" id="714075"/>
    <lineage>
        <taxon>Bacteria</taxon>
        <taxon>Pseudomonadati</taxon>
        <taxon>Bacteroidota</taxon>
        <taxon>Sphingobacteriia</taxon>
        <taxon>Sphingobacteriales</taxon>
        <taxon>Sphingobacteriaceae</taxon>
        <taxon>Sphingobacterium</taxon>
    </lineage>
</organism>
<accession>A0ABP7Z0P8</accession>
<evidence type="ECO:0000313" key="1">
    <source>
        <dbReference type="EMBL" id="GAA4144960.1"/>
    </source>
</evidence>
<name>A0ABP7Z0P8_9SPHI</name>
<dbReference type="EMBL" id="BAAAZI010000011">
    <property type="protein sequence ID" value="GAA4144960.1"/>
    <property type="molecule type" value="Genomic_DNA"/>
</dbReference>
<reference evidence="2" key="1">
    <citation type="journal article" date="2019" name="Int. J. Syst. Evol. Microbiol.">
        <title>The Global Catalogue of Microorganisms (GCM) 10K type strain sequencing project: providing services to taxonomists for standard genome sequencing and annotation.</title>
        <authorList>
            <consortium name="The Broad Institute Genomics Platform"/>
            <consortium name="The Broad Institute Genome Sequencing Center for Infectious Disease"/>
            <person name="Wu L."/>
            <person name="Ma J."/>
        </authorList>
    </citation>
    <scope>NUCLEOTIDE SEQUENCE [LARGE SCALE GENOMIC DNA]</scope>
    <source>
        <strain evidence="2">JCM 16704</strain>
    </source>
</reference>
<protein>
    <submittedName>
        <fullName evidence="1">Uncharacterized protein</fullName>
    </submittedName>
</protein>
<dbReference type="Proteomes" id="UP001500101">
    <property type="component" value="Unassembled WGS sequence"/>
</dbReference>
<proteinExistence type="predicted"/>